<dbReference type="SUPFAM" id="SSF48726">
    <property type="entry name" value="Immunoglobulin"/>
    <property type="match status" value="1"/>
</dbReference>
<proteinExistence type="predicted"/>
<sequence length="336" mass="37506">MTMSDDFLIVDCCQGRQLHFALTVVAVVFLHTADTTFTSCTTSAAVEGQPTTVTCHFHEDVLVYGRHVNVLRYDLDGQFYVPELALKCYWLDAVAIAPKCSTSNGFKFNGELGTSLTLTIRNATMQHAGVYMCASSTTERVNQHNCTLHVKGKKISCKHTSVDEGAPGFLTCLFNSDLRLTRDAFYVRYAANRSSDYVDVARCNWLKDQREEQPFCISNHGHDVTVDSNGRRVRIDIPAATLRGHGNYFCDTVGLKKGVTVETCQVRLRQKTTTSHPLITRLTSTTTAYRHKGSFQENRATERAVPNDRVESASAGIILGYSSLLMFFCLFCARRH</sequence>
<protein>
    <recommendedName>
        <fullName evidence="2">Immunoglobulin domain-containing protein</fullName>
    </recommendedName>
</protein>
<dbReference type="Gene3D" id="2.60.40.10">
    <property type="entry name" value="Immunoglobulins"/>
    <property type="match status" value="1"/>
</dbReference>
<dbReference type="InterPro" id="IPR013106">
    <property type="entry name" value="Ig_V-set"/>
</dbReference>
<keyword evidence="1" id="KW-1133">Transmembrane helix</keyword>
<keyword evidence="1" id="KW-0812">Transmembrane</keyword>
<dbReference type="InterPro" id="IPR036179">
    <property type="entry name" value="Ig-like_dom_sf"/>
</dbReference>
<gene>
    <name evidence="3" type="ORF">V1264_017408</name>
</gene>
<evidence type="ECO:0000259" key="2">
    <source>
        <dbReference type="SMART" id="SM00409"/>
    </source>
</evidence>
<accession>A0AAN9GGP7</accession>
<dbReference type="InterPro" id="IPR013783">
    <property type="entry name" value="Ig-like_fold"/>
</dbReference>
<reference evidence="3 4" key="1">
    <citation type="submission" date="2024-02" db="EMBL/GenBank/DDBJ databases">
        <title>Chromosome-scale genome assembly of the rough periwinkle Littorina saxatilis.</title>
        <authorList>
            <person name="De Jode A."/>
            <person name="Faria R."/>
            <person name="Formenti G."/>
            <person name="Sims Y."/>
            <person name="Smith T.P."/>
            <person name="Tracey A."/>
            <person name="Wood J.M.D."/>
            <person name="Zagrodzka Z.B."/>
            <person name="Johannesson K."/>
            <person name="Butlin R.K."/>
            <person name="Leder E.H."/>
        </authorList>
    </citation>
    <scope>NUCLEOTIDE SEQUENCE [LARGE SCALE GENOMIC DNA]</scope>
    <source>
        <strain evidence="3">Snail1</strain>
        <tissue evidence="3">Muscle</tissue>
    </source>
</reference>
<comment type="caution">
    <text evidence="3">The sequence shown here is derived from an EMBL/GenBank/DDBJ whole genome shotgun (WGS) entry which is preliminary data.</text>
</comment>
<keyword evidence="4" id="KW-1185">Reference proteome</keyword>
<organism evidence="3 4">
    <name type="scientific">Littorina saxatilis</name>
    <dbReference type="NCBI Taxonomy" id="31220"/>
    <lineage>
        <taxon>Eukaryota</taxon>
        <taxon>Metazoa</taxon>
        <taxon>Spiralia</taxon>
        <taxon>Lophotrochozoa</taxon>
        <taxon>Mollusca</taxon>
        <taxon>Gastropoda</taxon>
        <taxon>Caenogastropoda</taxon>
        <taxon>Littorinimorpha</taxon>
        <taxon>Littorinoidea</taxon>
        <taxon>Littorinidae</taxon>
        <taxon>Littorina</taxon>
    </lineage>
</organism>
<feature type="domain" description="Immunoglobulin" evidence="2">
    <location>
        <begin position="40"/>
        <end position="151"/>
    </location>
</feature>
<name>A0AAN9GGP7_9CAEN</name>
<evidence type="ECO:0000313" key="4">
    <source>
        <dbReference type="Proteomes" id="UP001374579"/>
    </source>
</evidence>
<keyword evidence="1" id="KW-0472">Membrane</keyword>
<dbReference type="Proteomes" id="UP001374579">
    <property type="component" value="Unassembled WGS sequence"/>
</dbReference>
<dbReference type="EMBL" id="JBAMIC010000007">
    <property type="protein sequence ID" value="KAK7106115.1"/>
    <property type="molecule type" value="Genomic_DNA"/>
</dbReference>
<dbReference type="SMART" id="SM00409">
    <property type="entry name" value="IG"/>
    <property type="match status" value="2"/>
</dbReference>
<dbReference type="Pfam" id="PF07686">
    <property type="entry name" value="V-set"/>
    <property type="match status" value="1"/>
</dbReference>
<feature type="transmembrane region" description="Helical" evidence="1">
    <location>
        <begin position="313"/>
        <end position="333"/>
    </location>
</feature>
<dbReference type="AlphaFoldDB" id="A0AAN9GGP7"/>
<dbReference type="InterPro" id="IPR003599">
    <property type="entry name" value="Ig_sub"/>
</dbReference>
<evidence type="ECO:0000256" key="1">
    <source>
        <dbReference type="SAM" id="Phobius"/>
    </source>
</evidence>
<evidence type="ECO:0000313" key="3">
    <source>
        <dbReference type="EMBL" id="KAK7106115.1"/>
    </source>
</evidence>
<feature type="domain" description="Immunoglobulin" evidence="2">
    <location>
        <begin position="157"/>
        <end position="269"/>
    </location>
</feature>